<organism evidence="1">
    <name type="scientific">uncultured Caudovirales phage</name>
    <dbReference type="NCBI Taxonomy" id="2100421"/>
    <lineage>
        <taxon>Viruses</taxon>
        <taxon>Duplodnaviria</taxon>
        <taxon>Heunggongvirae</taxon>
        <taxon>Uroviricota</taxon>
        <taxon>Caudoviricetes</taxon>
        <taxon>Peduoviridae</taxon>
        <taxon>Maltschvirus</taxon>
        <taxon>Maltschvirus maltsch</taxon>
    </lineage>
</organism>
<protein>
    <submittedName>
        <fullName evidence="1">Uncharacterized protein</fullName>
    </submittedName>
</protein>
<sequence length="201" mass="22614">MGFLDNYEGNKERTDRWIATYPEGRLEAHIIEFNAEKGYILIQAKAWRNQSEVEPAGIDYAYGYLAAYNANMKRWMIEDTSTSALMRVMALVMGGSEKATKETMQQVETMSTKAAESVAVDYDAWTTTQPIKNMLEVISEQLGGELIPGAPICLHGHRVWREGDKNGKAWGGYMCIEKIKASQCSPMWYAIGNDGKWKPQA</sequence>
<name>A0A6J5PGB4_9CAUD</name>
<proteinExistence type="predicted"/>
<accession>A0A6J5PGB4</accession>
<evidence type="ECO:0000313" key="1">
    <source>
        <dbReference type="EMBL" id="CAB4168165.1"/>
    </source>
</evidence>
<gene>
    <name evidence="1" type="ORF">UFOVP874_2</name>
</gene>
<dbReference type="EMBL" id="LR796818">
    <property type="protein sequence ID" value="CAB4168165.1"/>
    <property type="molecule type" value="Genomic_DNA"/>
</dbReference>
<reference evidence="1" key="1">
    <citation type="submission" date="2020-04" db="EMBL/GenBank/DDBJ databases">
        <authorList>
            <person name="Chiriac C."/>
            <person name="Salcher M."/>
            <person name="Ghai R."/>
            <person name="Kavagutti S V."/>
        </authorList>
    </citation>
    <scope>NUCLEOTIDE SEQUENCE</scope>
</reference>